<dbReference type="Gene3D" id="3.40.50.180">
    <property type="entry name" value="Methylesterase CheB, C-terminal domain"/>
    <property type="match status" value="1"/>
</dbReference>
<evidence type="ECO:0000313" key="7">
    <source>
        <dbReference type="Proteomes" id="UP000057134"/>
    </source>
</evidence>
<dbReference type="AlphaFoldDB" id="A0A0N9Y7E1"/>
<dbReference type="KEGG" id="mft:XA26_13460"/>
<proteinExistence type="predicted"/>
<dbReference type="InterPro" id="IPR000673">
    <property type="entry name" value="Sig_transdc_resp-reg_Me-estase"/>
</dbReference>
<dbReference type="GO" id="GO:0000156">
    <property type="term" value="F:phosphorelay response regulator activity"/>
    <property type="evidence" value="ECO:0007669"/>
    <property type="project" value="InterPro"/>
</dbReference>
<dbReference type="PANTHER" id="PTHR42872:SF6">
    <property type="entry name" value="PROTEIN-GLUTAMATE METHYLESTERASE_PROTEIN-GLUTAMINE GLUTAMINASE"/>
    <property type="match status" value="1"/>
</dbReference>
<evidence type="ECO:0000313" key="6">
    <source>
        <dbReference type="EMBL" id="ALI25198.1"/>
    </source>
</evidence>
<dbReference type="CDD" id="cd16433">
    <property type="entry name" value="CheB"/>
    <property type="match status" value="1"/>
</dbReference>
<protein>
    <recommendedName>
        <fullName evidence="2">protein-glutamate methylesterase</fullName>
        <ecNumber evidence="2">3.1.1.61</ecNumber>
    </recommendedName>
</protein>
<dbReference type="InterPro" id="IPR011247">
    <property type="entry name" value="Chemotax_prot-Glu_Me-esterase"/>
</dbReference>
<feature type="active site" evidence="4">
    <location>
        <position position="17"/>
    </location>
</feature>
<dbReference type="Proteomes" id="UP000057134">
    <property type="component" value="Chromosome"/>
</dbReference>
<feature type="domain" description="CheB-type methylesterase" evidence="5">
    <location>
        <begin position="11"/>
        <end position="194"/>
    </location>
</feature>
<accession>A0A0N9Y7E1</accession>
<sequence length="335" mass="35177">MMTDNDEKVGLIAVGASAGGVEALTRLVSGLPSDLAYPVVVVLHLPADTPSALARILDRAGPLPSTTATNGVELKPGTIYVGVPDRHLLVEEHRILLTEGPTENGHRPAINALFRSAALAYGSRAVSVLLSGVLDDGVLGSAAIKSRGGATIAQTPSDALFPAMPANAIAAGVIDHQAPVARMGDLIATLANRSVEEHEMEPDASMELENRIAKSARFDTDFDTETLGPPSGYICPDCNGSLASVGEGNYRCRVGHAWTPDALLRARDEEVERALWIALRSLQEKSKLSRRLADKAGPGLIADRYIDLAAEAEHAVAVLSDRLSAVSQTQEDSGG</sequence>
<evidence type="ECO:0000256" key="1">
    <source>
        <dbReference type="ARBA" id="ARBA00022801"/>
    </source>
</evidence>
<feature type="active site" evidence="4">
    <location>
        <position position="44"/>
    </location>
</feature>
<organism evidence="6 7">
    <name type="scientific">Mycolicibacterium fortuitum</name>
    <name type="common">Mycobacterium fortuitum</name>
    <dbReference type="NCBI Taxonomy" id="1766"/>
    <lineage>
        <taxon>Bacteria</taxon>
        <taxon>Bacillati</taxon>
        <taxon>Actinomycetota</taxon>
        <taxon>Actinomycetes</taxon>
        <taxon>Mycobacteriales</taxon>
        <taxon>Mycobacteriaceae</taxon>
        <taxon>Mycolicibacterium</taxon>
    </lineage>
</organism>
<dbReference type="PANTHER" id="PTHR42872">
    <property type="entry name" value="PROTEIN-GLUTAMATE METHYLESTERASE/PROTEIN-GLUTAMINE GLUTAMINASE"/>
    <property type="match status" value="1"/>
</dbReference>
<evidence type="ECO:0000259" key="5">
    <source>
        <dbReference type="PROSITE" id="PS50122"/>
    </source>
</evidence>
<dbReference type="EMBL" id="CP011269">
    <property type="protein sequence ID" value="ALI25198.1"/>
    <property type="molecule type" value="Genomic_DNA"/>
</dbReference>
<dbReference type="Pfam" id="PF01339">
    <property type="entry name" value="CheB_methylest"/>
    <property type="match status" value="1"/>
</dbReference>
<evidence type="ECO:0000256" key="3">
    <source>
        <dbReference type="ARBA" id="ARBA00048267"/>
    </source>
</evidence>
<comment type="catalytic activity">
    <reaction evidence="3">
        <text>[protein]-L-glutamate 5-O-methyl ester + H2O = L-glutamyl-[protein] + methanol + H(+)</text>
        <dbReference type="Rhea" id="RHEA:23236"/>
        <dbReference type="Rhea" id="RHEA-COMP:10208"/>
        <dbReference type="Rhea" id="RHEA-COMP:10311"/>
        <dbReference type="ChEBI" id="CHEBI:15377"/>
        <dbReference type="ChEBI" id="CHEBI:15378"/>
        <dbReference type="ChEBI" id="CHEBI:17790"/>
        <dbReference type="ChEBI" id="CHEBI:29973"/>
        <dbReference type="ChEBI" id="CHEBI:82795"/>
        <dbReference type="EC" id="3.1.1.61"/>
    </reaction>
</comment>
<dbReference type="GO" id="GO:0008984">
    <property type="term" value="F:protein-glutamate methylesterase activity"/>
    <property type="evidence" value="ECO:0007669"/>
    <property type="project" value="UniProtKB-EC"/>
</dbReference>
<keyword evidence="1 4" id="KW-0378">Hydrolase</keyword>
<dbReference type="PATRIC" id="fig|1766.6.peg.1331"/>
<keyword evidence="7" id="KW-1185">Reference proteome</keyword>
<dbReference type="SUPFAM" id="SSF52738">
    <property type="entry name" value="Methylesterase CheB, C-terminal domain"/>
    <property type="match status" value="1"/>
</dbReference>
<gene>
    <name evidence="6" type="ORF">XA26_13460</name>
</gene>
<keyword evidence="4" id="KW-0145">Chemotaxis</keyword>
<evidence type="ECO:0000256" key="2">
    <source>
        <dbReference type="ARBA" id="ARBA00039140"/>
    </source>
</evidence>
<dbReference type="GO" id="GO:0005737">
    <property type="term" value="C:cytoplasm"/>
    <property type="evidence" value="ECO:0007669"/>
    <property type="project" value="InterPro"/>
</dbReference>
<feature type="active site" evidence="4">
    <location>
        <position position="136"/>
    </location>
</feature>
<dbReference type="InterPro" id="IPR035909">
    <property type="entry name" value="CheB_C"/>
</dbReference>
<reference evidence="6 7" key="1">
    <citation type="journal article" date="2015" name="MBio">
        <title>Enzymatic Degradation of Phenazines Can Generate Energy and Protect Sensitive Organisms from Toxicity.</title>
        <authorList>
            <person name="Costa K.C."/>
            <person name="Bergkessel M."/>
            <person name="Saunders S."/>
            <person name="Korlach J."/>
            <person name="Newman D.K."/>
        </authorList>
    </citation>
    <scope>NUCLEOTIDE SEQUENCE [LARGE SCALE GENOMIC DNA]</scope>
    <source>
        <strain evidence="6 7">CT6</strain>
    </source>
</reference>
<dbReference type="GO" id="GO:0006935">
    <property type="term" value="P:chemotaxis"/>
    <property type="evidence" value="ECO:0007669"/>
    <property type="project" value="UniProtKB-UniRule"/>
</dbReference>
<dbReference type="PROSITE" id="PS50122">
    <property type="entry name" value="CHEB"/>
    <property type="match status" value="1"/>
</dbReference>
<name>A0A0N9Y7E1_MYCFO</name>
<dbReference type="STRING" id="1766.XA26_13460"/>
<dbReference type="PIRSF" id="PIRSF036461">
    <property type="entry name" value="Chmtx_methlestr"/>
    <property type="match status" value="1"/>
</dbReference>
<dbReference type="EC" id="3.1.1.61" evidence="2"/>
<evidence type="ECO:0000256" key="4">
    <source>
        <dbReference type="PROSITE-ProRule" id="PRU00050"/>
    </source>
</evidence>